<evidence type="ECO:0000313" key="3">
    <source>
        <dbReference type="Proteomes" id="UP000807469"/>
    </source>
</evidence>
<protein>
    <submittedName>
        <fullName evidence="2">Uncharacterized protein</fullName>
    </submittedName>
</protein>
<evidence type="ECO:0000256" key="1">
    <source>
        <dbReference type="SAM" id="MobiDB-lite"/>
    </source>
</evidence>
<gene>
    <name evidence="2" type="ORF">BDN70DRAFT_932111</name>
</gene>
<name>A0A9P5Z3I4_9AGAR</name>
<sequence length="300" mass="33564">MDMGSLEFLNMMDGFRDLWKTYLTLDRRAIDQKANMKLVSDKLVKEYPDVFQGGHGNKHLYFALRIIMRDHYRTRYFLNLSLERNPTPDSEFEFVKDEDEDVKFIPQHVLRSPTPAVSRKTTPDATVRSTPTVVALHSQTAMNPVARRTLAPRGNLNRPASSPDNGNPNINTASNPAPQSTNRISGVPAPSSSTGQPASCDEVVPINNEQCNSIAPENQGIHSFLATCKPPMTHYLKLFIDFGCTTETHLRSISLWLPEHKYNLVKTILKSANPGGATAEPTEMDVAFLVNQFEVYFVGK</sequence>
<dbReference type="EMBL" id="MU155202">
    <property type="protein sequence ID" value="KAF9479998.1"/>
    <property type="molecule type" value="Genomic_DNA"/>
</dbReference>
<feature type="compositionally biased region" description="Polar residues" evidence="1">
    <location>
        <begin position="158"/>
        <end position="197"/>
    </location>
</feature>
<keyword evidence="3" id="KW-1185">Reference proteome</keyword>
<feature type="region of interest" description="Disordered" evidence="1">
    <location>
        <begin position="137"/>
        <end position="201"/>
    </location>
</feature>
<dbReference type="Proteomes" id="UP000807469">
    <property type="component" value="Unassembled WGS sequence"/>
</dbReference>
<accession>A0A9P5Z3I4</accession>
<organism evidence="2 3">
    <name type="scientific">Pholiota conissans</name>
    <dbReference type="NCBI Taxonomy" id="109636"/>
    <lineage>
        <taxon>Eukaryota</taxon>
        <taxon>Fungi</taxon>
        <taxon>Dikarya</taxon>
        <taxon>Basidiomycota</taxon>
        <taxon>Agaricomycotina</taxon>
        <taxon>Agaricomycetes</taxon>
        <taxon>Agaricomycetidae</taxon>
        <taxon>Agaricales</taxon>
        <taxon>Agaricineae</taxon>
        <taxon>Strophariaceae</taxon>
        <taxon>Pholiota</taxon>
    </lineage>
</organism>
<proteinExistence type="predicted"/>
<comment type="caution">
    <text evidence="2">The sequence shown here is derived from an EMBL/GenBank/DDBJ whole genome shotgun (WGS) entry which is preliminary data.</text>
</comment>
<dbReference type="AlphaFoldDB" id="A0A9P5Z3I4"/>
<evidence type="ECO:0000313" key="2">
    <source>
        <dbReference type="EMBL" id="KAF9479998.1"/>
    </source>
</evidence>
<reference evidence="2" key="1">
    <citation type="submission" date="2020-11" db="EMBL/GenBank/DDBJ databases">
        <authorList>
            <consortium name="DOE Joint Genome Institute"/>
            <person name="Ahrendt S."/>
            <person name="Riley R."/>
            <person name="Andreopoulos W."/>
            <person name="Labutti K."/>
            <person name="Pangilinan J."/>
            <person name="Ruiz-Duenas F.J."/>
            <person name="Barrasa J.M."/>
            <person name="Sanchez-Garcia M."/>
            <person name="Camarero S."/>
            <person name="Miyauchi S."/>
            <person name="Serrano A."/>
            <person name="Linde D."/>
            <person name="Babiker R."/>
            <person name="Drula E."/>
            <person name="Ayuso-Fernandez I."/>
            <person name="Pacheco R."/>
            <person name="Padilla G."/>
            <person name="Ferreira P."/>
            <person name="Barriuso J."/>
            <person name="Kellner H."/>
            <person name="Castanera R."/>
            <person name="Alfaro M."/>
            <person name="Ramirez L."/>
            <person name="Pisabarro A.G."/>
            <person name="Kuo A."/>
            <person name="Tritt A."/>
            <person name="Lipzen A."/>
            <person name="He G."/>
            <person name="Yan M."/>
            <person name="Ng V."/>
            <person name="Cullen D."/>
            <person name="Martin F."/>
            <person name="Rosso M.-N."/>
            <person name="Henrissat B."/>
            <person name="Hibbett D."/>
            <person name="Martinez A.T."/>
            <person name="Grigoriev I.V."/>
        </authorList>
    </citation>
    <scope>NUCLEOTIDE SEQUENCE</scope>
    <source>
        <strain evidence="2">CIRM-BRFM 674</strain>
    </source>
</reference>
<dbReference type="OrthoDB" id="3067696at2759"/>